<sequence length="156" mass="18171">MRNFVAFLSVFIFVGCATFQPSSFSKSALDEKLVTLERDSITLQDILKKNAGKDKFIQVFASYCPVSQDSFKDVARFQKENPEKEYIFLSVDHTYHDWKRGLEYIKLKGQFYYVPKKGKGALGKFLKLKSIPRFLKIDKNENIKVYKTFKVSDKLK</sequence>
<dbReference type="Gene3D" id="3.40.30.10">
    <property type="entry name" value="Glutaredoxin"/>
    <property type="match status" value="1"/>
</dbReference>
<proteinExistence type="predicted"/>
<dbReference type="PROSITE" id="PS51257">
    <property type="entry name" value="PROKAR_LIPOPROTEIN"/>
    <property type="match status" value="1"/>
</dbReference>
<dbReference type="SUPFAM" id="SSF52833">
    <property type="entry name" value="Thioredoxin-like"/>
    <property type="match status" value="1"/>
</dbReference>
<dbReference type="Proteomes" id="UP000323136">
    <property type="component" value="Unassembled WGS sequence"/>
</dbReference>
<evidence type="ECO:0000313" key="1">
    <source>
        <dbReference type="EMBL" id="TYP97955.1"/>
    </source>
</evidence>
<name>A0A5S5DQE6_9FLAO</name>
<accession>A0A5S5DQE6</accession>
<dbReference type="AlphaFoldDB" id="A0A5S5DQE6"/>
<dbReference type="OrthoDB" id="1191230at2"/>
<dbReference type="RefSeq" id="WP_148870298.1">
    <property type="nucleotide sequence ID" value="NZ_VNIA01000003.1"/>
</dbReference>
<organism evidence="1 2">
    <name type="scientific">Tenacibaculum adriaticum</name>
    <dbReference type="NCBI Taxonomy" id="413713"/>
    <lineage>
        <taxon>Bacteria</taxon>
        <taxon>Pseudomonadati</taxon>
        <taxon>Bacteroidota</taxon>
        <taxon>Flavobacteriia</taxon>
        <taxon>Flavobacteriales</taxon>
        <taxon>Flavobacteriaceae</taxon>
        <taxon>Tenacibaculum</taxon>
    </lineage>
</organism>
<reference evidence="1 2" key="1">
    <citation type="submission" date="2019-07" db="EMBL/GenBank/DDBJ databases">
        <title>Genomic Encyclopedia of Type Strains, Phase IV (KMG-IV): sequencing the most valuable type-strain genomes for metagenomic binning, comparative biology and taxonomic classification.</title>
        <authorList>
            <person name="Goeker M."/>
        </authorList>
    </citation>
    <scope>NUCLEOTIDE SEQUENCE [LARGE SCALE GENOMIC DNA]</scope>
    <source>
        <strain evidence="1 2">DSM 18961</strain>
    </source>
</reference>
<comment type="caution">
    <text evidence="1">The sequence shown here is derived from an EMBL/GenBank/DDBJ whole genome shotgun (WGS) entry which is preliminary data.</text>
</comment>
<gene>
    <name evidence="1" type="ORF">C7447_103121</name>
</gene>
<evidence type="ECO:0008006" key="3">
    <source>
        <dbReference type="Google" id="ProtNLM"/>
    </source>
</evidence>
<dbReference type="EMBL" id="VNIA01000003">
    <property type="protein sequence ID" value="TYP97955.1"/>
    <property type="molecule type" value="Genomic_DNA"/>
</dbReference>
<keyword evidence="2" id="KW-1185">Reference proteome</keyword>
<dbReference type="InterPro" id="IPR036249">
    <property type="entry name" value="Thioredoxin-like_sf"/>
</dbReference>
<evidence type="ECO:0000313" key="2">
    <source>
        <dbReference type="Proteomes" id="UP000323136"/>
    </source>
</evidence>
<protein>
    <recommendedName>
        <fullName evidence="3">Thioredoxin-like protein</fullName>
    </recommendedName>
</protein>